<keyword evidence="2" id="KW-0539">Nucleus</keyword>
<feature type="region of interest" description="Disordered" evidence="3">
    <location>
        <begin position="597"/>
        <end position="634"/>
    </location>
</feature>
<evidence type="ECO:0000313" key="6">
    <source>
        <dbReference type="RefSeq" id="XP_028030188.1"/>
    </source>
</evidence>
<gene>
    <name evidence="6" type="primary">LOC114243024</name>
</gene>
<reference evidence="6" key="1">
    <citation type="submission" date="2025-08" db="UniProtKB">
        <authorList>
            <consortium name="RefSeq"/>
        </authorList>
    </citation>
    <scope>IDENTIFICATION</scope>
    <source>
        <tissue evidence="6">Silk gland</tissue>
    </source>
</reference>
<dbReference type="GO" id="GO:0030893">
    <property type="term" value="C:meiotic cohesin complex"/>
    <property type="evidence" value="ECO:0007669"/>
    <property type="project" value="TreeGrafter"/>
</dbReference>
<evidence type="ECO:0000256" key="2">
    <source>
        <dbReference type="ARBA" id="ARBA00023242"/>
    </source>
</evidence>
<dbReference type="Proteomes" id="UP000504629">
    <property type="component" value="Unplaced"/>
</dbReference>
<dbReference type="GO" id="GO:0005634">
    <property type="term" value="C:nucleus"/>
    <property type="evidence" value="ECO:0007669"/>
    <property type="project" value="UniProtKB-SubCell"/>
</dbReference>
<dbReference type="Pfam" id="PF04825">
    <property type="entry name" value="Rad21_Rec8_N"/>
    <property type="match status" value="1"/>
</dbReference>
<evidence type="ECO:0000256" key="1">
    <source>
        <dbReference type="ARBA" id="ARBA00004123"/>
    </source>
</evidence>
<dbReference type="InterPro" id="IPR006910">
    <property type="entry name" value="Rad21_Rec8_N"/>
</dbReference>
<dbReference type="GO" id="GO:0003682">
    <property type="term" value="F:chromatin binding"/>
    <property type="evidence" value="ECO:0007669"/>
    <property type="project" value="TreeGrafter"/>
</dbReference>
<name>A0A6J2JLM0_BOMMA</name>
<dbReference type="GO" id="GO:0006302">
    <property type="term" value="P:double-strand break repair"/>
    <property type="evidence" value="ECO:0007669"/>
    <property type="project" value="TreeGrafter"/>
</dbReference>
<dbReference type="OrthoDB" id="10071381at2759"/>
<feature type="region of interest" description="Disordered" evidence="3">
    <location>
        <begin position="204"/>
        <end position="224"/>
    </location>
</feature>
<dbReference type="KEGG" id="bman:114243024"/>
<protein>
    <submittedName>
        <fullName evidence="6">Uncharacterized protein LOC114243024</fullName>
    </submittedName>
</protein>
<keyword evidence="5" id="KW-1185">Reference proteome</keyword>
<dbReference type="GO" id="GO:0051177">
    <property type="term" value="P:meiotic sister chromatid cohesion"/>
    <property type="evidence" value="ECO:0007669"/>
    <property type="project" value="TreeGrafter"/>
</dbReference>
<dbReference type="InterPro" id="IPR039781">
    <property type="entry name" value="Rad21/Rec8-like"/>
</dbReference>
<dbReference type="RefSeq" id="XP_028030188.1">
    <property type="nucleotide sequence ID" value="XM_028174387.1"/>
</dbReference>
<proteinExistence type="predicted"/>
<dbReference type="AlphaFoldDB" id="A0A6J2JLM0"/>
<accession>A0A6J2JLM0</accession>
<feature type="region of interest" description="Disordered" evidence="3">
    <location>
        <begin position="532"/>
        <end position="575"/>
    </location>
</feature>
<comment type="subcellular location">
    <subcellularLocation>
        <location evidence="1">Nucleus</location>
    </subcellularLocation>
</comment>
<dbReference type="GeneID" id="114243024"/>
<dbReference type="PANTHER" id="PTHR12585:SF27">
    <property type="entry name" value="MEIOTIC RECOMBINATION PROTEIN REC8 HOMOLOG"/>
    <property type="match status" value="1"/>
</dbReference>
<evidence type="ECO:0000313" key="5">
    <source>
        <dbReference type="Proteomes" id="UP000504629"/>
    </source>
</evidence>
<organism evidence="5 6">
    <name type="scientific">Bombyx mandarina</name>
    <name type="common">Wild silk moth</name>
    <name type="synonym">Wild silkworm</name>
    <dbReference type="NCBI Taxonomy" id="7092"/>
    <lineage>
        <taxon>Eukaryota</taxon>
        <taxon>Metazoa</taxon>
        <taxon>Ecdysozoa</taxon>
        <taxon>Arthropoda</taxon>
        <taxon>Hexapoda</taxon>
        <taxon>Insecta</taxon>
        <taxon>Pterygota</taxon>
        <taxon>Neoptera</taxon>
        <taxon>Endopterygota</taxon>
        <taxon>Lepidoptera</taxon>
        <taxon>Glossata</taxon>
        <taxon>Ditrysia</taxon>
        <taxon>Bombycoidea</taxon>
        <taxon>Bombycidae</taxon>
        <taxon>Bombycinae</taxon>
        <taxon>Bombyx</taxon>
    </lineage>
</organism>
<sequence length="721" mass="81871">MFYPVDSLKRGGRFYLCWVADSWPLRFATITHRQLWSQDIRRICDDLIEVMNNESGRPSNRFSLRLSSQLMRGLVRLYQRKVTVFLSDLCMINAHVIKNTNKKWNVHDVSDDEERPHRARPRQLPQLLQFVLREDPNEQRIEELIQSSGNVVTNVQDITLKEAAIPVLQLPQNDNFGEGNPDVALQLLTDRTLEMMLQADGSAAQHSGLDLPLDSTDKSHDKTRLPVDPQMERISELNVSMFGRVSAEGALLGPEIAPEIPEIPVFPIPDLNIPQTENKNLTEDAVPELAATEPKQILEISNEQRVIDEIELEELEELEPQTKRRRIKNKLIVDKKIKLGGNLLRARIENPAVELRCEDSSDDIIEIRTPWDILFRTPSHVGGKARSNFSLKLTRLYVRNLGPVAGRPYAEREMEEAMQRSRRSRVRSMLERIEEVEEPQQGAPPHTEPLHVEHVTETEINFTKDMNITEIAIEQNLDISMLPTQKIEMQARKRVLECEAVESPKRQRSIGYVSFRQSQQLRTEITMALPDPQAEKENVPDFGRQATPSSSKQARRKTILTENISIYNEQPKDSERSVTAMLHEVGLADAQEHPAELHAATAQRPPRPASGSSETPLGSLDRTKVSLGDSEQTTDSKRFIRDQWGTEGTMIKILKHIKAGLLPITVTSLVIKGPLVPGYKKIIAARCFASLLKLKQHGFIKIIKDINTLEVCDIMLGSKFE</sequence>
<feature type="domain" description="Rad21/Rec8-like protein N-terminal" evidence="4">
    <location>
        <begin position="1"/>
        <end position="111"/>
    </location>
</feature>
<evidence type="ECO:0000259" key="4">
    <source>
        <dbReference type="Pfam" id="PF04825"/>
    </source>
</evidence>
<evidence type="ECO:0000256" key="3">
    <source>
        <dbReference type="SAM" id="MobiDB-lite"/>
    </source>
</evidence>
<dbReference type="PANTHER" id="PTHR12585">
    <property type="entry name" value="SCC1 / RAD21 FAMILY MEMBER"/>
    <property type="match status" value="1"/>
</dbReference>
<feature type="compositionally biased region" description="Basic and acidic residues" evidence="3">
    <location>
        <begin position="215"/>
        <end position="224"/>
    </location>
</feature>